<proteinExistence type="predicted"/>
<evidence type="ECO:0000313" key="2">
    <source>
        <dbReference type="EMBL" id="GER23855.1"/>
    </source>
</evidence>
<gene>
    <name evidence="2" type="ORF">NCCP1664_23500</name>
</gene>
<reference evidence="2 3" key="1">
    <citation type="submission" date="2019-09" db="EMBL/GenBank/DDBJ databases">
        <title>Arthrobacter zafarii sp. nov., a moderately thermotolerant and halotolerant actinobacterium isolated from Cholistan desert soil of Pakistan.</title>
        <authorList>
            <person name="Amin A."/>
            <person name="Ahmed I."/>
            <person name="Khalid N."/>
            <person name="Schumann P."/>
            <person name="Busse H.J."/>
            <person name="Khan I.U."/>
            <person name="Li S."/>
            <person name="Li W.J."/>
        </authorList>
    </citation>
    <scope>NUCLEOTIDE SEQUENCE [LARGE SCALE GENOMIC DNA]</scope>
    <source>
        <strain evidence="2 3">NCCP-1664</strain>
    </source>
</reference>
<name>A0A5A7NSN0_9MICC</name>
<dbReference type="Proteomes" id="UP000325307">
    <property type="component" value="Unassembled WGS sequence"/>
</dbReference>
<organism evidence="2 3">
    <name type="scientific">Zafaria cholistanensis</name>
    <dbReference type="NCBI Taxonomy" id="1682741"/>
    <lineage>
        <taxon>Bacteria</taxon>
        <taxon>Bacillati</taxon>
        <taxon>Actinomycetota</taxon>
        <taxon>Actinomycetes</taxon>
        <taxon>Micrococcales</taxon>
        <taxon>Micrococcaceae</taxon>
        <taxon>Zafaria</taxon>
    </lineage>
</organism>
<feature type="region of interest" description="Disordered" evidence="1">
    <location>
        <begin position="1"/>
        <end position="62"/>
    </location>
</feature>
<sequence>MVCAEGAEGVDHGPTLPQCPAASGAARPALPYTVGMANPATPQPHPEPSPDRRPFPDPRIPPERTAAFRRLCRSSPWRWSTLRFEVAWFGPGVPSGTRNRDAGPGSAAESVWVRAWLRRPDALRVETPDGHLLHSTTGIHASRGLFYAAGTRASWMLPPQLTTPVYDDDGLVRRRPEAAYGDPSFGDPRWAAVLDPVELGGAEPAPAELPFSHPVRVLALEEATHAGRAVLEAVLTPNRTYRAAVAGHPLLGPGRTRVRIDAVTAVCVSTEVLDGPGAGSGHDLRILGVDEYMLDDLFVEHPANLTDVRRHVPWVVGHGPQPL</sequence>
<keyword evidence="3" id="KW-1185">Reference proteome</keyword>
<dbReference type="EMBL" id="BKDJ01000013">
    <property type="protein sequence ID" value="GER23855.1"/>
    <property type="molecule type" value="Genomic_DNA"/>
</dbReference>
<comment type="caution">
    <text evidence="2">The sequence shown here is derived from an EMBL/GenBank/DDBJ whole genome shotgun (WGS) entry which is preliminary data.</text>
</comment>
<evidence type="ECO:0000256" key="1">
    <source>
        <dbReference type="SAM" id="MobiDB-lite"/>
    </source>
</evidence>
<feature type="compositionally biased region" description="Basic and acidic residues" evidence="1">
    <location>
        <begin position="48"/>
        <end position="62"/>
    </location>
</feature>
<protein>
    <submittedName>
        <fullName evidence="2">Uncharacterized protein</fullName>
    </submittedName>
</protein>
<accession>A0A5A7NSN0</accession>
<evidence type="ECO:0000313" key="3">
    <source>
        <dbReference type="Proteomes" id="UP000325307"/>
    </source>
</evidence>
<dbReference type="AlphaFoldDB" id="A0A5A7NSN0"/>